<dbReference type="SUPFAM" id="SSF53474">
    <property type="entry name" value="alpha/beta-Hydrolases"/>
    <property type="match status" value="1"/>
</dbReference>
<proteinExistence type="predicted"/>
<accession>A0ABY9T0S5</accession>
<keyword evidence="4" id="KW-1185">Reference proteome</keyword>
<keyword evidence="1" id="KW-1133">Transmembrane helix</keyword>
<feature type="transmembrane region" description="Helical" evidence="1">
    <location>
        <begin position="343"/>
        <end position="363"/>
    </location>
</feature>
<evidence type="ECO:0000259" key="2">
    <source>
        <dbReference type="Pfam" id="PF12146"/>
    </source>
</evidence>
<reference evidence="3 4" key="1">
    <citation type="submission" date="2023-09" db="EMBL/GenBank/DDBJ databases">
        <title>Complete Genome and Methylome dissection of Bacillus brevis NEB573 original source of BbsI restriction endonuclease.</title>
        <authorList>
            <person name="Fomenkov A."/>
            <person name="Roberts R.D."/>
        </authorList>
    </citation>
    <scope>NUCLEOTIDE SEQUENCE [LARGE SCALE GENOMIC DNA]</scope>
    <source>
        <strain evidence="3 4">NEB573</strain>
    </source>
</reference>
<feature type="transmembrane region" description="Helical" evidence="1">
    <location>
        <begin position="423"/>
        <end position="444"/>
    </location>
</feature>
<gene>
    <name evidence="3" type="ORF">RGB73_23765</name>
</gene>
<dbReference type="Pfam" id="PF12146">
    <property type="entry name" value="Hydrolase_4"/>
    <property type="match status" value="1"/>
</dbReference>
<dbReference type="InterPro" id="IPR029058">
    <property type="entry name" value="AB_hydrolase_fold"/>
</dbReference>
<evidence type="ECO:0000256" key="1">
    <source>
        <dbReference type="SAM" id="Phobius"/>
    </source>
</evidence>
<keyword evidence="3" id="KW-0378">Hydrolase</keyword>
<dbReference type="InterPro" id="IPR022742">
    <property type="entry name" value="Hydrolase_4"/>
</dbReference>
<keyword evidence="1" id="KW-0472">Membrane</keyword>
<evidence type="ECO:0000313" key="3">
    <source>
        <dbReference type="EMBL" id="WNC13675.1"/>
    </source>
</evidence>
<dbReference type="InterPro" id="IPR053145">
    <property type="entry name" value="AB_hydrolase_Est10"/>
</dbReference>
<dbReference type="Proteomes" id="UP001256827">
    <property type="component" value="Chromosome"/>
</dbReference>
<dbReference type="PANTHER" id="PTHR43265:SF1">
    <property type="entry name" value="ESTERASE ESTD"/>
    <property type="match status" value="1"/>
</dbReference>
<evidence type="ECO:0000313" key="4">
    <source>
        <dbReference type="Proteomes" id="UP001256827"/>
    </source>
</evidence>
<feature type="domain" description="Serine aminopeptidase S33" evidence="2">
    <location>
        <begin position="69"/>
        <end position="181"/>
    </location>
</feature>
<dbReference type="Gene3D" id="3.40.50.1820">
    <property type="entry name" value="alpha/beta hydrolase"/>
    <property type="match status" value="1"/>
</dbReference>
<name>A0ABY9T0S5_BREBE</name>
<dbReference type="GO" id="GO:0016787">
    <property type="term" value="F:hydrolase activity"/>
    <property type="evidence" value="ECO:0007669"/>
    <property type="project" value="UniProtKB-KW"/>
</dbReference>
<dbReference type="RefSeq" id="WP_310765225.1">
    <property type="nucleotide sequence ID" value="NZ_CP134050.1"/>
</dbReference>
<sequence>MKRPLASQRFFRFAAYFVALLLFFFNSPQIPTADAASSRFHEEPVSIQSQDLKLAGTLLVPDTPGQHPAVVMVHGSSSSDREKYRGEAEMFAKSGIAALIYDKRPDGFSKSRGGDRSYQILSEDVVAAVQALRSRADIAPSAVGLWGISEGAWVASLAASEPNSHVAFLITVGAAGVQPVQQQSWQLVNRLHDQGVTSASMIRSVTRHGLQLAVSAGLFAEATYDPLPAFSSLQQPVLAIWGDKDRVEPALESSRNIQHALEQAGNKHAVIRFFPDAGHLLRLSLDGTTQTDEFAPGYSEAMTSWVHQVVQGNAPRSSVIGAAPQQEHLSPAGIGQLSWYHSAWVQLGAALLLLAIFGTFLLGSLVRALRKRGSKQPNDRRSGYSLLLAGSTTVATFGFLAYFGFLMSSGAKHLDPLLFDRTLIWGLLQLSSFIALAAAVLLGCSLWRSLVTDRSPVGREKERIWLMIGGILFVPWALYWQLLIP</sequence>
<feature type="transmembrane region" description="Helical" evidence="1">
    <location>
        <begin position="384"/>
        <end position="403"/>
    </location>
</feature>
<dbReference type="EMBL" id="CP134050">
    <property type="protein sequence ID" value="WNC13675.1"/>
    <property type="molecule type" value="Genomic_DNA"/>
</dbReference>
<organism evidence="3 4">
    <name type="scientific">Brevibacillus brevis</name>
    <name type="common">Bacillus brevis</name>
    <dbReference type="NCBI Taxonomy" id="1393"/>
    <lineage>
        <taxon>Bacteria</taxon>
        <taxon>Bacillati</taxon>
        <taxon>Bacillota</taxon>
        <taxon>Bacilli</taxon>
        <taxon>Bacillales</taxon>
        <taxon>Paenibacillaceae</taxon>
        <taxon>Brevibacillus</taxon>
    </lineage>
</organism>
<keyword evidence="1" id="KW-0812">Transmembrane</keyword>
<protein>
    <submittedName>
        <fullName evidence="3">Alpha/beta fold hydrolase</fullName>
    </submittedName>
</protein>
<feature type="transmembrane region" description="Helical" evidence="1">
    <location>
        <begin position="464"/>
        <end position="482"/>
    </location>
</feature>
<dbReference type="PANTHER" id="PTHR43265">
    <property type="entry name" value="ESTERASE ESTD"/>
    <property type="match status" value="1"/>
</dbReference>